<gene>
    <name evidence="1" type="ORF">BST86_00390</name>
</gene>
<proteinExistence type="predicted"/>
<protein>
    <submittedName>
        <fullName evidence="1">Uncharacterized protein</fullName>
    </submittedName>
</protein>
<name>A0A2S9WQ91_9FLAO</name>
<reference evidence="1 2" key="1">
    <citation type="submission" date="2016-11" db="EMBL/GenBank/DDBJ databases">
        <title>Trade-off between light-utilization and light-protection in marine flavobacteria.</title>
        <authorList>
            <person name="Kumagai Y."/>
        </authorList>
    </citation>
    <scope>NUCLEOTIDE SEQUENCE [LARGE SCALE GENOMIC DNA]</scope>
    <source>
        <strain evidence="1 2">JCM 17109</strain>
    </source>
</reference>
<dbReference type="EMBL" id="MQUC01000003">
    <property type="protein sequence ID" value="PRP65653.1"/>
    <property type="molecule type" value="Genomic_DNA"/>
</dbReference>
<evidence type="ECO:0000313" key="1">
    <source>
        <dbReference type="EMBL" id="PRP65653.1"/>
    </source>
</evidence>
<dbReference type="AlphaFoldDB" id="A0A2S9WQ91"/>
<evidence type="ECO:0000313" key="2">
    <source>
        <dbReference type="Proteomes" id="UP000239532"/>
    </source>
</evidence>
<dbReference type="Proteomes" id="UP000239532">
    <property type="component" value="Unassembled WGS sequence"/>
</dbReference>
<accession>A0A2S9WQ91</accession>
<organism evidence="1 2">
    <name type="scientific">Nonlabens agnitus</name>
    <dbReference type="NCBI Taxonomy" id="870484"/>
    <lineage>
        <taxon>Bacteria</taxon>
        <taxon>Pseudomonadati</taxon>
        <taxon>Bacteroidota</taxon>
        <taxon>Flavobacteriia</taxon>
        <taxon>Flavobacteriales</taxon>
        <taxon>Flavobacteriaceae</taxon>
        <taxon>Nonlabens</taxon>
    </lineage>
</organism>
<sequence length="141" mass="16092">MDQHNVSLKKSVKMKMIFLLLTIAILTISCHSYGDRVATGGVEVYYNDPEIKEQATQFSMLMDSLEYGQDGMVSFQLVKDSIINVNMVTQDQYYTDKSMDYALNEISLLLSQDIFKGERVQLHLSDNTFNRVRSLGVYGNE</sequence>
<comment type="caution">
    <text evidence="1">The sequence shown here is derived from an EMBL/GenBank/DDBJ whole genome shotgun (WGS) entry which is preliminary data.</text>
</comment>
<keyword evidence="2" id="KW-1185">Reference proteome</keyword>